<dbReference type="InterPro" id="IPR050708">
    <property type="entry name" value="T6SS_VgrG/RHS"/>
</dbReference>
<dbReference type="InterPro" id="IPR022385">
    <property type="entry name" value="Rhs_assc_core"/>
</dbReference>
<name>A0A3A9YVG6_9ACTN</name>
<dbReference type="InterPro" id="IPR049082">
    <property type="entry name" value="T7SS_signal"/>
</dbReference>
<feature type="domain" description="Putative adhesin Stv" evidence="6">
    <location>
        <begin position="1413"/>
        <end position="1525"/>
    </location>
</feature>
<feature type="compositionally biased region" description="Basic and acidic residues" evidence="3">
    <location>
        <begin position="137"/>
        <end position="151"/>
    </location>
</feature>
<feature type="region of interest" description="Disordered" evidence="3">
    <location>
        <begin position="1"/>
        <end position="22"/>
    </location>
</feature>
<dbReference type="EMBL" id="RBAL01000011">
    <property type="protein sequence ID" value="RKN40048.1"/>
    <property type="molecule type" value="Genomic_DNA"/>
</dbReference>
<proteinExistence type="predicted"/>
<feature type="domain" description="Teneurin-like YD-shell" evidence="8">
    <location>
        <begin position="1285"/>
        <end position="1363"/>
    </location>
</feature>
<dbReference type="PANTHER" id="PTHR32305">
    <property type="match status" value="1"/>
</dbReference>
<evidence type="ECO:0000313" key="9">
    <source>
        <dbReference type="EMBL" id="RKN40048.1"/>
    </source>
</evidence>
<feature type="domain" description="Teneurin-like YD-shell" evidence="8">
    <location>
        <begin position="808"/>
        <end position="948"/>
    </location>
</feature>
<dbReference type="SUPFAM" id="SSF69304">
    <property type="entry name" value="Tricorn protease N-terminal domain"/>
    <property type="match status" value="1"/>
</dbReference>
<dbReference type="InterPro" id="IPR049002">
    <property type="entry name" value="Stv"/>
</dbReference>
<gene>
    <name evidence="9" type="ORF">D7294_19200</name>
</gene>
<evidence type="ECO:0000259" key="5">
    <source>
        <dbReference type="Pfam" id="PF20148"/>
    </source>
</evidence>
<reference evidence="9 10" key="1">
    <citation type="journal article" date="2014" name="Int. J. Syst. Evol. Microbiol.">
        <title>Streptomyces hoynatensis sp. nov., isolated from deep marine sediment.</title>
        <authorList>
            <person name="Veyisoglu A."/>
            <person name="Sahin N."/>
        </authorList>
    </citation>
    <scope>NUCLEOTIDE SEQUENCE [LARGE SCALE GENOMIC DNA]</scope>
    <source>
        <strain evidence="9 10">KCTC 29097</strain>
    </source>
</reference>
<dbReference type="Proteomes" id="UP000272474">
    <property type="component" value="Unassembled WGS sequence"/>
</dbReference>
<dbReference type="InterPro" id="IPR056823">
    <property type="entry name" value="TEN-like_YD-shell"/>
</dbReference>
<dbReference type="Gene3D" id="2.180.10.10">
    <property type="entry name" value="RHS repeat-associated core"/>
    <property type="match status" value="3"/>
</dbReference>
<feature type="domain" description="DUF6531" evidence="5">
    <location>
        <begin position="351"/>
        <end position="423"/>
    </location>
</feature>
<dbReference type="NCBIfam" id="TIGR03696">
    <property type="entry name" value="Rhs_assc_core"/>
    <property type="match status" value="1"/>
</dbReference>
<keyword evidence="10" id="KW-1185">Reference proteome</keyword>
<feature type="domain" description="Teneurin-like YD-shell" evidence="8">
    <location>
        <begin position="1079"/>
        <end position="1212"/>
    </location>
</feature>
<evidence type="ECO:0000259" key="8">
    <source>
        <dbReference type="Pfam" id="PF25023"/>
    </source>
</evidence>
<dbReference type="OrthoDB" id="4290234at2"/>
<dbReference type="InterPro" id="IPR031325">
    <property type="entry name" value="RHS_repeat"/>
</dbReference>
<keyword evidence="1" id="KW-0677">Repeat</keyword>
<dbReference type="Pfam" id="PF20148">
    <property type="entry name" value="DUF6531"/>
    <property type="match status" value="1"/>
</dbReference>
<dbReference type="PANTHER" id="PTHR32305:SF15">
    <property type="entry name" value="PROTEIN RHSA-RELATED"/>
    <property type="match status" value="1"/>
</dbReference>
<evidence type="ECO:0000256" key="1">
    <source>
        <dbReference type="ARBA" id="ARBA00022737"/>
    </source>
</evidence>
<accession>A0A3A9YVG6</accession>
<feature type="coiled-coil region" evidence="2">
    <location>
        <begin position="159"/>
        <end position="193"/>
    </location>
</feature>
<feature type="domain" description="Putative T7SS secretion signal" evidence="7">
    <location>
        <begin position="19"/>
        <end position="194"/>
    </location>
</feature>
<keyword evidence="2" id="KW-0175">Coiled coil</keyword>
<dbReference type="Pfam" id="PF21527">
    <property type="entry name" value="Stv"/>
    <property type="match status" value="1"/>
</dbReference>
<comment type="caution">
    <text evidence="9">The sequence shown here is derived from an EMBL/GenBank/DDBJ whole genome shotgun (WGS) entry which is preliminary data.</text>
</comment>
<feature type="region of interest" description="Disordered" evidence="3">
    <location>
        <begin position="137"/>
        <end position="157"/>
    </location>
</feature>
<dbReference type="Pfam" id="PF05593">
    <property type="entry name" value="RHS_repeat"/>
    <property type="match status" value="4"/>
</dbReference>
<dbReference type="Pfam" id="PF25023">
    <property type="entry name" value="TEN_YD-shell"/>
    <property type="match status" value="3"/>
</dbReference>
<evidence type="ECO:0000256" key="3">
    <source>
        <dbReference type="SAM" id="MobiDB-lite"/>
    </source>
</evidence>
<evidence type="ECO:0000313" key="10">
    <source>
        <dbReference type="Proteomes" id="UP000272474"/>
    </source>
</evidence>
<evidence type="ECO:0000256" key="4">
    <source>
        <dbReference type="SAM" id="Phobius"/>
    </source>
</evidence>
<sequence length="1547" mass="169380">MARPSDWSPVDLDSDPAPGEPDAIRELADSLQTFADDVGEALGKIRGMASDGALLEWAGLSADRFREEFDGVPGNLTKLQTSYDLCAHALQGYWPQLETAQGMADRALERALAAQSDLSVAQGRLGDAEDWVGRAGAEAERLRTEGEREGAEPPDENAVRAATRDHQAAQAAAAAAQSQVDDAEGRLEAARQLAREALGLREEAARTCARSIDEASDAGIHNRSWWENLVRWISDAWDTIVAICKVIVAVLGVVVMIIGGPLALVVVAAAAVVLADSLIKFAQGKGSFLDVAFAALDCIPGMRGLTTLGGLAAGIRNIAKTGLRGQGIGARGLGQAGRGNGISIGNRSACGDPVDMATGEVLMSAVDVELPGVLPLVVERHHISSYRGGRCFGRSWASTLDQRLVLDQGGVRLHTADGMVLDYPVPLADPGLPVLPVEGPRWGLAWDGRPGGPLTVRQPTGHLLHFGPVPGRPGGELPLQAVTDRHGNRIDVRRDEAGHPTELAHSCGHRVGVTTAHGRITALRLLSDPRQPVLLRYGYDEAGNLAEIHNSSGVPLRFRYDEERRLTRWEDRNGHWYAYAYDEAGRCVHATGSGRHLEYRYAYDPDNRRTTATDSRGHDTVYEFNDCYQLVAETDPLGNTSRTQWDRYDRVLSTTDPLGRTRSFAYDEEGNLVAETRPDGRQMRAEHNAFGQQTSVVEADGTVWRQEFDERGNLVARIDPLGATTRYAYDERGRITSVTDPSGHTTAIETDAAGLQRRITDPLGGTVSYERDAFGRPVAVTDPLGAVHRAEWSVEGRLLRTVDPEGGTETWTWDPEGNCLSHTTADGATTHYEYGPFDLPTAETRPDGARYVLEHDTELNLARITNPQGLTWTYERDAAGRLIAETDFDGRTHTYAYDAAGQLLARTNSLGQTIGYRHDLNGEIVEQVADGRRTTFAYDPHGRVLRAANPDAEVSFERDLLGRPLRETVNGATVAHTYDPLGRPLSRVTPSGHRTVIGYDAAGAPASLTSAGRPIRFERDAAGREIRRTIGERQPLCLAQEWDVLSRLTAQSFAAQAGPLWRRSFAYRPGRLLSALDDSRRGTTAFTHDALGRVTGVSAPDGEETYRYDAAGNQTHARWPGEAFDTEAAGERAYTGLRLTRAGGIHYTYDAEGRVVLRRRKRLSKKPETWRYTWDAENHLTDVLTPDGAHWHYLYDPFDRRIAKQRLDEDGTVLAQITFTWSGSELVEQSATGRDGAERTTLTWDYDQLRPLAQTERTLPGDPAAGLPQDPPRAGQAPQEEVDARFYAIVTDLAGAPTELVGEEGEVAWAARRTLWGAGEHGRGDPAATPLGFPGQYADQETGWYYNYHRHYDPVTGRYASPDPLGLAASANPVAYVEDPQRFADPTGLAPCCPPPYTRPPHSHQQGGRPDGEIVFTGHGVYLEQPRNLWERLFRRSHFTVPQGTSIAVYTHHGGSIVGATNGRIQTGTIQPFQVYGPGQRIPNYHLLPKDEWRNLVGNPVTVNRPTQLSDLVKKNMGTVHWAACLNLQRDGRLWERLTPDGPLLQV</sequence>
<evidence type="ECO:0008006" key="11">
    <source>
        <dbReference type="Google" id="ProtNLM"/>
    </source>
</evidence>
<evidence type="ECO:0000256" key="2">
    <source>
        <dbReference type="SAM" id="Coils"/>
    </source>
</evidence>
<feature type="transmembrane region" description="Helical" evidence="4">
    <location>
        <begin position="246"/>
        <end position="275"/>
    </location>
</feature>
<dbReference type="Pfam" id="PF21725">
    <property type="entry name" value="T7SS_signal"/>
    <property type="match status" value="1"/>
</dbReference>
<dbReference type="InterPro" id="IPR006530">
    <property type="entry name" value="YD"/>
</dbReference>
<dbReference type="NCBIfam" id="TIGR01643">
    <property type="entry name" value="YD_repeat_2x"/>
    <property type="match status" value="11"/>
</dbReference>
<dbReference type="SUPFAM" id="SSF101898">
    <property type="entry name" value="NHL repeat"/>
    <property type="match status" value="1"/>
</dbReference>
<protein>
    <recommendedName>
        <fullName evidence="11">Type IV secretion protein Rhs</fullName>
    </recommendedName>
</protein>
<feature type="region of interest" description="Disordered" evidence="3">
    <location>
        <begin position="1257"/>
        <end position="1279"/>
    </location>
</feature>
<keyword evidence="4" id="KW-1133">Transmembrane helix</keyword>
<keyword evidence="4" id="KW-0472">Membrane</keyword>
<organism evidence="9 10">
    <name type="scientific">Streptomyces hoynatensis</name>
    <dbReference type="NCBI Taxonomy" id="1141874"/>
    <lineage>
        <taxon>Bacteria</taxon>
        <taxon>Bacillati</taxon>
        <taxon>Actinomycetota</taxon>
        <taxon>Actinomycetes</taxon>
        <taxon>Kitasatosporales</taxon>
        <taxon>Streptomycetaceae</taxon>
        <taxon>Streptomyces</taxon>
    </lineage>
</organism>
<dbReference type="InterPro" id="IPR045351">
    <property type="entry name" value="DUF6531"/>
</dbReference>
<evidence type="ECO:0000259" key="7">
    <source>
        <dbReference type="Pfam" id="PF21725"/>
    </source>
</evidence>
<dbReference type="RefSeq" id="WP_120681406.1">
    <property type="nucleotide sequence ID" value="NZ_RBAL01000011.1"/>
</dbReference>
<keyword evidence="4" id="KW-0812">Transmembrane</keyword>
<evidence type="ECO:0000259" key="6">
    <source>
        <dbReference type="Pfam" id="PF21527"/>
    </source>
</evidence>